<dbReference type="EC" id="2.5.1.18" evidence="3"/>
<feature type="domain" description="GST N-terminal" evidence="4">
    <location>
        <begin position="4"/>
        <end position="83"/>
    </location>
</feature>
<dbReference type="CDD" id="cd03185">
    <property type="entry name" value="GST_C_Tau"/>
    <property type="match status" value="1"/>
</dbReference>
<dbReference type="SFLD" id="SFLDG01152">
    <property type="entry name" value="Main.3:_Omega-_and_Tau-like"/>
    <property type="match status" value="1"/>
</dbReference>
<dbReference type="InterPro" id="IPR010987">
    <property type="entry name" value="Glutathione-S-Trfase_C-like"/>
</dbReference>
<keyword evidence="3" id="KW-0963">Cytoplasm</keyword>
<dbReference type="InterPro" id="IPR036282">
    <property type="entry name" value="Glutathione-S-Trfase_C_sf"/>
</dbReference>
<evidence type="ECO:0000313" key="6">
    <source>
        <dbReference type="EMBL" id="KAL0311390.1"/>
    </source>
</evidence>
<dbReference type="Gene3D" id="3.40.30.10">
    <property type="entry name" value="Glutaredoxin"/>
    <property type="match status" value="1"/>
</dbReference>
<proteinExistence type="inferred from homology"/>
<dbReference type="InterPro" id="IPR004045">
    <property type="entry name" value="Glutathione_S-Trfase_N"/>
</dbReference>
<dbReference type="Pfam" id="PF02798">
    <property type="entry name" value="GST_N"/>
    <property type="match status" value="1"/>
</dbReference>
<dbReference type="SFLD" id="SFLDG00358">
    <property type="entry name" value="Main_(cytGST)"/>
    <property type="match status" value="1"/>
</dbReference>
<comment type="caution">
    <text evidence="6">The sequence shown here is derived from an EMBL/GenBank/DDBJ whole genome shotgun (WGS) entry which is preliminary data.</text>
</comment>
<dbReference type="InterPro" id="IPR036249">
    <property type="entry name" value="Thioredoxin-like_sf"/>
</dbReference>
<name>A0AAW2KWR1_9LAMI</name>
<evidence type="ECO:0000256" key="3">
    <source>
        <dbReference type="RuleBase" id="RU369102"/>
    </source>
</evidence>
<dbReference type="SFLD" id="SFLDS00019">
    <property type="entry name" value="Glutathione_Transferase_(cytos"/>
    <property type="match status" value="1"/>
</dbReference>
<evidence type="ECO:0000256" key="2">
    <source>
        <dbReference type="ARBA" id="ARBA00047960"/>
    </source>
</evidence>
<evidence type="ECO:0000259" key="5">
    <source>
        <dbReference type="PROSITE" id="PS50405"/>
    </source>
</evidence>
<comment type="catalytic activity">
    <reaction evidence="2 3">
        <text>RX + glutathione = an S-substituted glutathione + a halide anion + H(+)</text>
        <dbReference type="Rhea" id="RHEA:16437"/>
        <dbReference type="ChEBI" id="CHEBI:15378"/>
        <dbReference type="ChEBI" id="CHEBI:16042"/>
        <dbReference type="ChEBI" id="CHEBI:17792"/>
        <dbReference type="ChEBI" id="CHEBI:57925"/>
        <dbReference type="ChEBI" id="CHEBI:90779"/>
        <dbReference type="EC" id="2.5.1.18"/>
    </reaction>
</comment>
<feature type="domain" description="GST C-terminal" evidence="5">
    <location>
        <begin position="89"/>
        <end position="220"/>
    </location>
</feature>
<organism evidence="6">
    <name type="scientific">Sesamum angustifolium</name>
    <dbReference type="NCBI Taxonomy" id="2727405"/>
    <lineage>
        <taxon>Eukaryota</taxon>
        <taxon>Viridiplantae</taxon>
        <taxon>Streptophyta</taxon>
        <taxon>Embryophyta</taxon>
        <taxon>Tracheophyta</taxon>
        <taxon>Spermatophyta</taxon>
        <taxon>Magnoliopsida</taxon>
        <taxon>eudicotyledons</taxon>
        <taxon>Gunneridae</taxon>
        <taxon>Pentapetalae</taxon>
        <taxon>asterids</taxon>
        <taxon>lamiids</taxon>
        <taxon>Lamiales</taxon>
        <taxon>Pedaliaceae</taxon>
        <taxon>Sesamum</taxon>
    </lineage>
</organism>
<dbReference type="GO" id="GO:0004364">
    <property type="term" value="F:glutathione transferase activity"/>
    <property type="evidence" value="ECO:0007669"/>
    <property type="project" value="UniProtKB-UniRule"/>
</dbReference>
<dbReference type="PANTHER" id="PTHR11260:SF781">
    <property type="entry name" value="GLUTATHIONE S-TRANSFERASE U19"/>
    <property type="match status" value="1"/>
</dbReference>
<dbReference type="SUPFAM" id="SSF52833">
    <property type="entry name" value="Thioredoxin-like"/>
    <property type="match status" value="1"/>
</dbReference>
<reference evidence="6" key="2">
    <citation type="journal article" date="2024" name="Plant">
        <title>Genomic evolution and insights into agronomic trait innovations of Sesamum species.</title>
        <authorList>
            <person name="Miao H."/>
            <person name="Wang L."/>
            <person name="Qu L."/>
            <person name="Liu H."/>
            <person name="Sun Y."/>
            <person name="Le M."/>
            <person name="Wang Q."/>
            <person name="Wei S."/>
            <person name="Zheng Y."/>
            <person name="Lin W."/>
            <person name="Duan Y."/>
            <person name="Cao H."/>
            <person name="Xiong S."/>
            <person name="Wang X."/>
            <person name="Wei L."/>
            <person name="Li C."/>
            <person name="Ma Q."/>
            <person name="Ju M."/>
            <person name="Zhao R."/>
            <person name="Li G."/>
            <person name="Mu C."/>
            <person name="Tian Q."/>
            <person name="Mei H."/>
            <person name="Zhang T."/>
            <person name="Gao T."/>
            <person name="Zhang H."/>
        </authorList>
    </citation>
    <scope>NUCLEOTIDE SEQUENCE</scope>
    <source>
        <strain evidence="6">G01</strain>
    </source>
</reference>
<dbReference type="InterPro" id="IPR045074">
    <property type="entry name" value="GST_C_Tau"/>
</dbReference>
<evidence type="ECO:0000256" key="1">
    <source>
        <dbReference type="ARBA" id="ARBA00022679"/>
    </source>
</evidence>
<comment type="function">
    <text evidence="3">Is involved in the conjugation of reduced glutathione to a wide number of exogenous and endogenous hydrophobic electrophiles.</text>
</comment>
<sequence>MAGEELILLNFWPSMFAARVRIALKEKGLRYEGKEEDLPDKSPLLLKMNPVYQKVPVLIHNGKPVCESLIIVEYIDEVWSDRAPLLPSHPYARAQARFWADFIDKKFFEAATKIIWSKSKDSAEEGKKELIENLKRLKGVLGDKPYFREDVFGFLHMALIGYYMWFQTYETCADFSIEAECPELMEWAKRCLERDSVSTSLGDPNKVYDLLMSFRKKAGYRLGLKFELDQPRIL</sequence>
<dbReference type="AlphaFoldDB" id="A0AAW2KWR1"/>
<reference evidence="6" key="1">
    <citation type="submission" date="2020-06" db="EMBL/GenBank/DDBJ databases">
        <authorList>
            <person name="Li T."/>
            <person name="Hu X."/>
            <person name="Zhang T."/>
            <person name="Song X."/>
            <person name="Zhang H."/>
            <person name="Dai N."/>
            <person name="Sheng W."/>
            <person name="Hou X."/>
            <person name="Wei L."/>
        </authorList>
    </citation>
    <scope>NUCLEOTIDE SEQUENCE</scope>
    <source>
        <strain evidence="6">G01</strain>
        <tissue evidence="6">Leaf</tissue>
    </source>
</reference>
<dbReference type="Gene3D" id="1.20.1050.10">
    <property type="match status" value="1"/>
</dbReference>
<comment type="similarity">
    <text evidence="3">Belongs to the GST superfamily.</text>
</comment>
<dbReference type="SUPFAM" id="SSF47616">
    <property type="entry name" value="GST C-terminal domain-like"/>
    <property type="match status" value="1"/>
</dbReference>
<evidence type="ECO:0000259" key="4">
    <source>
        <dbReference type="PROSITE" id="PS50404"/>
    </source>
</evidence>
<comment type="subcellular location">
    <subcellularLocation>
        <location evidence="3">Cytoplasm</location>
        <location evidence="3">Cytosol</location>
    </subcellularLocation>
</comment>
<dbReference type="GO" id="GO:0006749">
    <property type="term" value="P:glutathione metabolic process"/>
    <property type="evidence" value="ECO:0007669"/>
    <property type="project" value="InterPro"/>
</dbReference>
<dbReference type="CDD" id="cd03058">
    <property type="entry name" value="GST_N_Tau"/>
    <property type="match status" value="1"/>
</dbReference>
<gene>
    <name evidence="6" type="ORF">Sangu_2433700</name>
</gene>
<dbReference type="GO" id="GO:0005829">
    <property type="term" value="C:cytosol"/>
    <property type="evidence" value="ECO:0007669"/>
    <property type="project" value="UniProtKB-SubCell"/>
</dbReference>
<accession>A0AAW2KWR1</accession>
<dbReference type="PANTHER" id="PTHR11260">
    <property type="entry name" value="GLUTATHIONE S-TRANSFERASE, GST, SUPERFAMILY, GST DOMAIN CONTAINING"/>
    <property type="match status" value="1"/>
</dbReference>
<dbReference type="PROSITE" id="PS50405">
    <property type="entry name" value="GST_CTER"/>
    <property type="match status" value="1"/>
</dbReference>
<dbReference type="InterPro" id="IPR045073">
    <property type="entry name" value="Omega/Tau-like"/>
</dbReference>
<keyword evidence="1 3" id="KW-0808">Transferase</keyword>
<dbReference type="EMBL" id="JACGWK010000016">
    <property type="protein sequence ID" value="KAL0311390.1"/>
    <property type="molecule type" value="Genomic_DNA"/>
</dbReference>
<dbReference type="FunFam" id="3.40.30.10:FF:000014">
    <property type="entry name" value="Tau class glutathione S-transferase"/>
    <property type="match status" value="1"/>
</dbReference>
<protein>
    <recommendedName>
        <fullName evidence="3">Glutathione S-transferase</fullName>
        <ecNumber evidence="3">2.5.1.18</ecNumber>
    </recommendedName>
</protein>
<dbReference type="InterPro" id="IPR040079">
    <property type="entry name" value="Glutathione_S-Trfase"/>
</dbReference>
<dbReference type="PROSITE" id="PS50404">
    <property type="entry name" value="GST_NTER"/>
    <property type="match status" value="1"/>
</dbReference>